<keyword evidence="2" id="KW-1185">Reference proteome</keyword>
<gene>
    <name evidence="1" type="ORF">TQ39_05315</name>
</gene>
<evidence type="ECO:0000313" key="2">
    <source>
        <dbReference type="Proteomes" id="UP000032483"/>
    </source>
</evidence>
<name>A0A0D8J262_9FIRM</name>
<reference evidence="1" key="1">
    <citation type="submission" date="2015-02" db="EMBL/GenBank/DDBJ databases">
        <title>A novel member of the family Ruminococcaceae isolated from human feces.</title>
        <authorList>
            <person name="Shkoporov A.N."/>
            <person name="Chaplin A.V."/>
            <person name="Motuzova O.V."/>
            <person name="Kafarskaia L.I."/>
            <person name="Khokhlova E.V."/>
            <person name="Efimov B.A."/>
        </authorList>
    </citation>
    <scope>NUCLEOTIDE SEQUENCE [LARGE SCALE GENOMIC DNA]</scope>
    <source>
        <strain evidence="1">585-1</strain>
    </source>
</reference>
<protein>
    <submittedName>
        <fullName evidence="1">Uncharacterized protein</fullName>
    </submittedName>
</protein>
<comment type="caution">
    <text evidence="1">The sequence shown here is derived from an EMBL/GenBank/DDBJ whole genome shotgun (WGS) entry which is preliminary data.</text>
</comment>
<accession>A0A0D8J262</accession>
<dbReference type="Proteomes" id="UP000032483">
    <property type="component" value="Unassembled WGS sequence"/>
</dbReference>
<evidence type="ECO:0000313" key="1">
    <source>
        <dbReference type="EMBL" id="KJF40641.1"/>
    </source>
</evidence>
<organism evidence="1 2">
    <name type="scientific">Ruthenibacterium lactatiformans</name>
    <dbReference type="NCBI Taxonomy" id="1550024"/>
    <lineage>
        <taxon>Bacteria</taxon>
        <taxon>Bacillati</taxon>
        <taxon>Bacillota</taxon>
        <taxon>Clostridia</taxon>
        <taxon>Eubacteriales</taxon>
        <taxon>Oscillospiraceae</taxon>
        <taxon>Ruthenibacterium</taxon>
    </lineage>
</organism>
<dbReference type="AlphaFoldDB" id="A0A0D8J262"/>
<dbReference type="EMBL" id="JXXK01000005">
    <property type="protein sequence ID" value="KJF40641.1"/>
    <property type="molecule type" value="Genomic_DNA"/>
</dbReference>
<sequence length="68" mass="7281">MGYNNLKAAAAAAARVRRTRFCANAQGFENIEPRKTAASAVLLWPPAAASWYNNLKAAAYAATRALRA</sequence>
<proteinExistence type="predicted"/>